<dbReference type="Proteomes" id="UP000678499">
    <property type="component" value="Unassembled WGS sequence"/>
</dbReference>
<keyword evidence="12" id="KW-0175">Coiled coil</keyword>
<dbReference type="InterPro" id="IPR036420">
    <property type="entry name" value="BRCT_dom_sf"/>
</dbReference>
<evidence type="ECO:0000256" key="12">
    <source>
        <dbReference type="HAMAP-Rule" id="MF_03028"/>
    </source>
</evidence>
<evidence type="ECO:0000256" key="9">
    <source>
        <dbReference type="ARBA" id="ARBA00023140"/>
    </source>
</evidence>
<dbReference type="UniPathway" id="UPA00659"/>
<dbReference type="SMART" id="SM01278">
    <property type="entry name" value="MAPKK1_Int"/>
    <property type="match status" value="1"/>
</dbReference>
<evidence type="ECO:0000256" key="1">
    <source>
        <dbReference type="ARBA" id="ARBA00004275"/>
    </source>
</evidence>
<dbReference type="Gene3D" id="3.40.50.720">
    <property type="entry name" value="NAD(P)-binding Rossmann-like Domain"/>
    <property type="match status" value="1"/>
</dbReference>
<gene>
    <name evidence="15" type="ORF">NMOB1V02_LOCUS7430</name>
</gene>
<dbReference type="CDD" id="cd03448">
    <property type="entry name" value="HDE_HSD"/>
    <property type="match status" value="1"/>
</dbReference>
<dbReference type="Pfam" id="PF22622">
    <property type="entry name" value="MFE-2_hydrat-2_N"/>
    <property type="match status" value="1"/>
</dbReference>
<dbReference type="SUPFAM" id="SSF103196">
    <property type="entry name" value="Roadblock/LC7 domain"/>
    <property type="match status" value="1"/>
</dbReference>
<dbReference type="FunFam" id="3.40.50.10190:FF:000002">
    <property type="entry name" value="Pescadillo homolog"/>
    <property type="match status" value="1"/>
</dbReference>
<dbReference type="InterPro" id="IPR002347">
    <property type="entry name" value="SDR_fam"/>
</dbReference>
<dbReference type="GO" id="GO:0032006">
    <property type="term" value="P:regulation of TOR signaling"/>
    <property type="evidence" value="ECO:0007669"/>
    <property type="project" value="InterPro"/>
</dbReference>
<dbReference type="SMART" id="SM00822">
    <property type="entry name" value="PKS_KR"/>
    <property type="match status" value="1"/>
</dbReference>
<dbReference type="InterPro" id="IPR015019">
    <property type="entry name" value="LAMTOR3"/>
</dbReference>
<evidence type="ECO:0000256" key="2">
    <source>
        <dbReference type="ARBA" id="ARBA00005005"/>
    </source>
</evidence>
<dbReference type="PANTHER" id="PTHR45024:SF2">
    <property type="entry name" value="SCP2 DOMAIN-CONTAINING PROTEIN"/>
    <property type="match status" value="1"/>
</dbReference>
<dbReference type="InterPro" id="IPR001357">
    <property type="entry name" value="BRCT_dom"/>
</dbReference>
<dbReference type="InterPro" id="IPR029069">
    <property type="entry name" value="HotDog_dom_sf"/>
</dbReference>
<feature type="coiled-coil region" evidence="12">
    <location>
        <begin position="537"/>
        <end position="571"/>
    </location>
</feature>
<dbReference type="Pfam" id="PF04147">
    <property type="entry name" value="Nop14"/>
    <property type="match status" value="2"/>
</dbReference>
<feature type="region of interest" description="Disordered" evidence="13">
    <location>
        <begin position="1463"/>
        <end position="1483"/>
    </location>
</feature>
<dbReference type="PROSITE" id="PS50172">
    <property type="entry name" value="BRCT"/>
    <property type="match status" value="1"/>
</dbReference>
<comment type="similarity">
    <text evidence="3">Belongs to the short-chain dehydrogenases/reductases (SDR) family.</text>
</comment>
<feature type="domain" description="BRCT" evidence="14">
    <location>
        <begin position="313"/>
        <end position="406"/>
    </location>
</feature>
<feature type="region of interest" description="Disordered" evidence="13">
    <location>
        <begin position="439"/>
        <end position="515"/>
    </location>
</feature>
<comment type="similarity">
    <text evidence="12">Belongs to the pescadillo family.</text>
</comment>
<dbReference type="SUPFAM" id="SSF54637">
    <property type="entry name" value="Thioesterase/thiol ester dehydrase-isomerase"/>
    <property type="match status" value="2"/>
</dbReference>
<evidence type="ECO:0000256" key="11">
    <source>
        <dbReference type="ARBA" id="ARBA00023242"/>
    </source>
</evidence>
<keyword evidence="16" id="KW-1185">Reference proteome</keyword>
<dbReference type="GO" id="GO:0018812">
    <property type="term" value="F:3-hydroxyacyl-CoA dehydratase activity"/>
    <property type="evidence" value="ECO:0007669"/>
    <property type="project" value="UniProtKB-ARBA"/>
</dbReference>
<evidence type="ECO:0000256" key="13">
    <source>
        <dbReference type="SAM" id="MobiDB-lite"/>
    </source>
</evidence>
<comment type="function">
    <text evidence="12">Required for maturation of ribosomal RNAs and formation of the large ribosomal subunit.</text>
</comment>
<dbReference type="EMBL" id="CAJPEX010001777">
    <property type="protein sequence ID" value="CAG0919915.1"/>
    <property type="molecule type" value="Genomic_DNA"/>
</dbReference>
<dbReference type="Gene3D" id="1.10.287.4290">
    <property type="match status" value="1"/>
</dbReference>
<reference evidence="15" key="1">
    <citation type="submission" date="2020-11" db="EMBL/GenBank/DDBJ databases">
        <authorList>
            <person name="Tran Van P."/>
        </authorList>
    </citation>
    <scope>NUCLEOTIDE SEQUENCE</scope>
</reference>
<dbReference type="GO" id="GO:0032040">
    <property type="term" value="C:small-subunit processome"/>
    <property type="evidence" value="ECO:0007669"/>
    <property type="project" value="InterPro"/>
</dbReference>
<dbReference type="PRINTS" id="PR00080">
    <property type="entry name" value="SDRFAMILY"/>
</dbReference>
<feature type="compositionally biased region" description="Basic and acidic residues" evidence="13">
    <location>
        <begin position="504"/>
        <end position="515"/>
    </location>
</feature>
<dbReference type="Gene3D" id="3.10.129.10">
    <property type="entry name" value="Hotdog Thioesterase"/>
    <property type="match status" value="1"/>
</dbReference>
<dbReference type="InterPro" id="IPR051687">
    <property type="entry name" value="Peroxisomal_Beta-Oxidation"/>
</dbReference>
<proteinExistence type="inferred from homology"/>
<dbReference type="Pfam" id="PF06732">
    <property type="entry name" value="Pescadillo_N"/>
    <property type="match status" value="1"/>
</dbReference>
<dbReference type="HAMAP" id="MF_03028">
    <property type="entry name" value="Pescadillo"/>
    <property type="match status" value="1"/>
</dbReference>
<feature type="compositionally biased region" description="Acidic residues" evidence="13">
    <location>
        <begin position="460"/>
        <end position="488"/>
    </location>
</feature>
<dbReference type="SMART" id="SM00292">
    <property type="entry name" value="BRCT"/>
    <property type="match status" value="1"/>
</dbReference>
<dbReference type="InterPro" id="IPR010613">
    <property type="entry name" value="PES"/>
</dbReference>
<dbReference type="SUPFAM" id="SSF51735">
    <property type="entry name" value="NAD(P)-binding Rossmann-fold domains"/>
    <property type="match status" value="1"/>
</dbReference>
<dbReference type="CDD" id="cd05353">
    <property type="entry name" value="hydroxyacyl-CoA-like_DH_SDR_c-like"/>
    <property type="match status" value="1"/>
</dbReference>
<evidence type="ECO:0000256" key="5">
    <source>
        <dbReference type="ARBA" id="ARBA00022552"/>
    </source>
</evidence>
<evidence type="ECO:0000256" key="10">
    <source>
        <dbReference type="ARBA" id="ARBA00023239"/>
    </source>
</evidence>
<comment type="pathway">
    <text evidence="2">Lipid metabolism; fatty acid beta-oxidation.</text>
</comment>
<dbReference type="InterPro" id="IPR054357">
    <property type="entry name" value="MFE-2_N"/>
</dbReference>
<dbReference type="GO" id="GO:0043021">
    <property type="term" value="F:ribonucleoprotein complex binding"/>
    <property type="evidence" value="ECO:0007669"/>
    <property type="project" value="UniProtKB-UniRule"/>
</dbReference>
<keyword evidence="7" id="KW-0560">Oxidoreductase</keyword>
<keyword evidence="5 12" id="KW-0698">rRNA processing</keyword>
<feature type="compositionally biased region" description="Acidic residues" evidence="13">
    <location>
        <begin position="1467"/>
        <end position="1483"/>
    </location>
</feature>
<organism evidence="15">
    <name type="scientific">Notodromas monacha</name>
    <dbReference type="NCBI Taxonomy" id="399045"/>
    <lineage>
        <taxon>Eukaryota</taxon>
        <taxon>Metazoa</taxon>
        <taxon>Ecdysozoa</taxon>
        <taxon>Arthropoda</taxon>
        <taxon>Crustacea</taxon>
        <taxon>Oligostraca</taxon>
        <taxon>Ostracoda</taxon>
        <taxon>Podocopa</taxon>
        <taxon>Podocopida</taxon>
        <taxon>Cypridocopina</taxon>
        <taxon>Cypridoidea</taxon>
        <taxon>Cyprididae</taxon>
        <taxon>Notodromas</taxon>
    </lineage>
</organism>
<evidence type="ECO:0000256" key="6">
    <source>
        <dbReference type="ARBA" id="ARBA00022832"/>
    </source>
</evidence>
<dbReference type="PROSITE" id="PS00061">
    <property type="entry name" value="ADH_SHORT"/>
    <property type="match status" value="1"/>
</dbReference>
<evidence type="ECO:0000256" key="4">
    <source>
        <dbReference type="ARBA" id="ARBA00022517"/>
    </source>
</evidence>
<dbReference type="Pfam" id="PF16589">
    <property type="entry name" value="BRCT_2"/>
    <property type="match status" value="1"/>
</dbReference>
<dbReference type="CDD" id="cd17709">
    <property type="entry name" value="BRCT_pescadillo_like"/>
    <property type="match status" value="1"/>
</dbReference>
<dbReference type="Pfam" id="PF01575">
    <property type="entry name" value="MaoC_dehydratas"/>
    <property type="match status" value="1"/>
</dbReference>
<keyword evidence="8" id="KW-0443">Lipid metabolism</keyword>
<dbReference type="InterPro" id="IPR036291">
    <property type="entry name" value="NAD(P)-bd_dom_sf"/>
</dbReference>
<evidence type="ECO:0000256" key="7">
    <source>
        <dbReference type="ARBA" id="ARBA00023002"/>
    </source>
</evidence>
<dbReference type="GO" id="GO:0006635">
    <property type="term" value="P:fatty acid beta-oxidation"/>
    <property type="evidence" value="ECO:0007669"/>
    <property type="project" value="UniProtKB-UniPathway"/>
</dbReference>
<dbReference type="InterPro" id="IPR007276">
    <property type="entry name" value="Nop14"/>
</dbReference>
<dbReference type="PANTHER" id="PTHR45024">
    <property type="entry name" value="DEHYDROGENASES, SHORT CHAIN"/>
    <property type="match status" value="1"/>
</dbReference>
<keyword evidence="9" id="KW-0576">Peroxisome</keyword>
<dbReference type="Pfam" id="PF08923">
    <property type="entry name" value="MAPKK1_Int"/>
    <property type="match status" value="1"/>
</dbReference>
<comment type="subcellular location">
    <subcellularLocation>
        <location evidence="12">Nucleus</location>
        <location evidence="12">Nucleolus</location>
    </subcellularLocation>
    <subcellularLocation>
        <location evidence="12">Nucleus</location>
        <location evidence="12">Nucleoplasm</location>
    </subcellularLocation>
    <subcellularLocation>
        <location evidence="1">Peroxisome</location>
    </subcellularLocation>
</comment>
<dbReference type="GO" id="GO:0016491">
    <property type="term" value="F:oxidoreductase activity"/>
    <property type="evidence" value="ECO:0007669"/>
    <property type="project" value="UniProtKB-KW"/>
</dbReference>
<dbReference type="EMBL" id="OA883814">
    <property type="protein sequence ID" value="CAD7279763.1"/>
    <property type="molecule type" value="Genomic_DNA"/>
</dbReference>
<dbReference type="GO" id="GO:0005777">
    <property type="term" value="C:peroxisome"/>
    <property type="evidence" value="ECO:0007669"/>
    <property type="project" value="UniProtKB-SubCell"/>
</dbReference>
<feature type="coiled-coil region" evidence="12">
    <location>
        <begin position="1506"/>
        <end position="1543"/>
    </location>
</feature>
<dbReference type="InterPro" id="IPR057326">
    <property type="entry name" value="KR_dom"/>
</dbReference>
<keyword evidence="6" id="KW-0276">Fatty acid metabolism</keyword>
<protein>
    <recommendedName>
        <fullName evidence="12">Pescadillo homolog</fullName>
    </recommendedName>
</protein>
<evidence type="ECO:0000256" key="8">
    <source>
        <dbReference type="ARBA" id="ARBA00023098"/>
    </source>
</evidence>
<keyword evidence="11 12" id="KW-0539">Nucleus</keyword>
<dbReference type="Gene3D" id="3.40.50.10190">
    <property type="entry name" value="BRCT domain"/>
    <property type="match status" value="1"/>
</dbReference>
<dbReference type="InterPro" id="IPR020904">
    <property type="entry name" value="Sc_DH/Rdtase_CS"/>
</dbReference>
<name>A0A7R9GER4_9CRUS</name>
<evidence type="ECO:0000259" key="14">
    <source>
        <dbReference type="PROSITE" id="PS50172"/>
    </source>
</evidence>
<dbReference type="SUPFAM" id="SSF52113">
    <property type="entry name" value="BRCT domain"/>
    <property type="match status" value="1"/>
</dbReference>
<evidence type="ECO:0000313" key="15">
    <source>
        <dbReference type="EMBL" id="CAD7279763.1"/>
    </source>
</evidence>
<keyword evidence="10" id="KW-0456">Lyase</keyword>
<dbReference type="Pfam" id="PF00106">
    <property type="entry name" value="adh_short"/>
    <property type="match status" value="1"/>
</dbReference>
<dbReference type="FunFam" id="3.40.50.720:FF:000185">
    <property type="entry name" value="peroxisomal multifunctional enzyme type 2"/>
    <property type="match status" value="1"/>
</dbReference>
<sequence length="2121" mass="238607">MGPMKKKGKKGVAASYVSRTRAIKTLQLSLTQFRDLCILKGIYPREPKNRKKAQKHTNLIQTLYHRKDMRFMLHEPLVWKFRALKVYMKKLATARGKKDMIAYERILKAKPSFRLDHLVKERYPTFVDALRDLDDPLSMCCLYATFPRMYKLPEAEKLAKLSRRLTTEFMLYVIEAKALRKVFVSIKGYYFQAEISGQNVTWVIPHNVAYEHPHGQGVDFKVMNTFTEFYVYLLGFVNFRLFQQLNLHYPPKLEGVHEGSDVSERLSALNVTLRKNLASQNEDPDNVQLDDIPVEEAADTGEEIRKEAESAARQQNLFKGLKFFLNNEVPREILTFVIRACGGQVSWNSPIYSGATYPEDDESITHQIVDRNDLNRPFLSRTYVQPQWVFDSINARERKPVEKYFAGVVLPAHLSPFFEYDGNVDADIESMEVNAAQTISDSGVDSIEEASESGSNSDVVENESGDDDEDVDDDDEEEEASENDEEEYVPEKPKMTVSAGKFVPENKARLEEKEDREHLTMRKMMIPRKHRRLYKNMMKLRKRKTNDERVLEEKRAQIASAKKNIKGKAKLFMDFSGRVVVVTGAGGGLGKEYALQFASLGASVVVNDVGVGLKDDVTNSKPADAVVQEIRRKGGKAVANYDSVVDGEAIINTAIKAFGRVDVVVNNAGILRDKSVLNTTDKDWDSIQEVHLKGSFNVSRAAWEHMKEQKYGKIVMTSSTAGIYGNFGQSNYSAAKMALIGLSNTLAIEGARNNISCNVIVPMAASRLTQDVLPPAIFEKLKPETVAPVVVWLCSEDCQETGGIFEAAGGLVAKYRWERSRGVVLEPITADGVVENWEKICDFSNPTYPTSNPELMSIVMSDLTSAAEKSSIGTSEAVPFSYTQKDAILYAIAVGASTKNQSNFKYVYEGSDNFSVLPTFAIIAAQHCLGAANGGFLAAIDGINIDLSKLLHGEQYLKLYRPLRGDEELKSSYKEVARLDKGSGALLVINVETKDEKDDLVALNQFCIFLVGEGGFGGPRTSSEIVPIGLMPQRPPDVVLPFVTNVDQAALYRLTGDVNPLHIDPDMAALAGFKKPILHGLCSLGIATRTLVTHFRIPEEGFVSIKVRFSASLFPGEKLITRGWVDGRKIFFEAGVDGSGKLALAGKEVYHPPFFDFESRNTVVSWKSTMKQFCVMDLASNRNFKIVGLGCSDAFDTLRNAGLGKAVKKNLLMRMEAVNGVLGMVVSDKDGIPILKACSDRCPEMALRASFLSTFPVASDHLARVGYGRNNSVTAVYENYQVITSWVEPVALTMIGSRYVQTGAMAALLEELKPIALEISKFAESGDINHKMKNSKKIKRLKRQADRVIKKTSQPANPFEIRNVKNEHFSVIDSKKVTRKHAPGVSRMRALEIRKETLLPELQLRKKSNVFLDKRIGERDKGLSTEDKMIARFAREHVKKYRTGSIFNLGDSEDLTHRGKAIAETADLTEDPRSDEEDEDEDLMGESRFGGFLTKRSETPGSKTWKERLEEMIKTTREKRAVLQKQKDQAVDLTEKLDEQFKELGGIMQLSVRKDEREPVKPDDYYMLVQEFRMSATSQQGKERTMPKDEADEVQREFTKRLEEEKRKRMAPPVQAASVIKARKIMASADALPEDFLPGAELGEQEDEPIRANRRTKQSIEQIIESLIDEVPDISSKKMEKMESMSCEFLFNCSAYALEDPTVLVNLLTSLKHPEQEAVMVEALIKKFHPGLNDVNKTELMNLWTSLLQYIDDCSVDPTRRHLRSIECLLPIMCKLALSFPQFAGQCLQDVLIQKHGAIVESREYPGLDVLAGALFPVTDFRHSVTTPAVVLLTQCFSCCILSRPRSIFSAVYCLQLMLKYTEEAGRYSPEAMTVLINLLNFFVPGEKRLKSLFPYEVLRLERCDLCLKPDEISDDLEAAEIHPGSVQHASKNLAADEKLSLLLKLLDLVTGYAQALSGSPSMPEIFAVVTSVLQELVTFEENLTSQSKEKLNSVLKTLEIMRRNCKKPASLLEAEKPKMLRLYEPRVDPEYIQGKRRHYARRAQKSESQILKRRVKDETRGAMKEIRKDTAFVAGEMFKEQRKRDAEETQKIKKLISSLQGQEAEYKTILKQKEKFKKKK</sequence>
<evidence type="ECO:0000313" key="16">
    <source>
        <dbReference type="Proteomes" id="UP000678499"/>
    </source>
</evidence>
<dbReference type="PRINTS" id="PR00081">
    <property type="entry name" value="GDHRDH"/>
</dbReference>
<evidence type="ECO:0000256" key="3">
    <source>
        <dbReference type="ARBA" id="ARBA00006484"/>
    </source>
</evidence>
<dbReference type="InterPro" id="IPR002539">
    <property type="entry name" value="MaoC-like_dom"/>
</dbReference>
<dbReference type="GO" id="GO:0030687">
    <property type="term" value="C:preribosome, large subunit precursor"/>
    <property type="evidence" value="ECO:0007669"/>
    <property type="project" value="UniProtKB-UniRule"/>
</dbReference>
<accession>A0A7R9GER4</accession>
<dbReference type="GO" id="GO:0005654">
    <property type="term" value="C:nucleoplasm"/>
    <property type="evidence" value="ECO:0007669"/>
    <property type="project" value="UniProtKB-SubCell"/>
</dbReference>
<keyword evidence="4 12" id="KW-0690">Ribosome biogenesis</keyword>
<dbReference type="GO" id="GO:0000466">
    <property type="term" value="P:maturation of 5.8S rRNA from tricistronic rRNA transcript (SSU-rRNA, 5.8S rRNA, LSU-rRNA)"/>
    <property type="evidence" value="ECO:0007669"/>
    <property type="project" value="UniProtKB-UniRule"/>
</dbReference>
<dbReference type="GO" id="GO:0000463">
    <property type="term" value="P:maturation of LSU-rRNA from tricistronic rRNA transcript (SSU-rRNA, 5.8S rRNA, LSU-rRNA)"/>
    <property type="evidence" value="ECO:0007669"/>
    <property type="project" value="UniProtKB-UniRule"/>
</dbReference>
<dbReference type="Gene3D" id="3.30.450.30">
    <property type="entry name" value="Dynein light chain 2a, cytoplasmic"/>
    <property type="match status" value="1"/>
</dbReference>
<dbReference type="OrthoDB" id="3592703at2759"/>